<dbReference type="AlphaFoldDB" id="A0A436ZT96"/>
<gene>
    <name evidence="2" type="ORF">DFL_006604</name>
</gene>
<accession>A0A436ZT96</accession>
<organism evidence="2 3">
    <name type="scientific">Arthrobotrys flagrans</name>
    <name type="common">Nematode-trapping fungus</name>
    <name type="synonym">Trichothecium flagrans</name>
    <dbReference type="NCBI Taxonomy" id="97331"/>
    <lineage>
        <taxon>Eukaryota</taxon>
        <taxon>Fungi</taxon>
        <taxon>Dikarya</taxon>
        <taxon>Ascomycota</taxon>
        <taxon>Pezizomycotina</taxon>
        <taxon>Orbiliomycetes</taxon>
        <taxon>Orbiliales</taxon>
        <taxon>Orbiliaceae</taxon>
        <taxon>Arthrobotrys</taxon>
    </lineage>
</organism>
<reference evidence="2 3" key="1">
    <citation type="submission" date="2019-01" db="EMBL/GenBank/DDBJ databases">
        <title>Intercellular communication is required for trap formation in the nematode-trapping fungus Duddingtonia flagrans.</title>
        <authorList>
            <person name="Youssar L."/>
            <person name="Wernet V."/>
            <person name="Hensel N."/>
            <person name="Hildebrandt H.-G."/>
            <person name="Fischer R."/>
        </authorList>
    </citation>
    <scope>NUCLEOTIDE SEQUENCE [LARGE SCALE GENOMIC DNA]</scope>
    <source>
        <strain evidence="2 3">CBS H-5679</strain>
    </source>
</reference>
<evidence type="ECO:0000256" key="1">
    <source>
        <dbReference type="SAM" id="MobiDB-lite"/>
    </source>
</evidence>
<proteinExistence type="predicted"/>
<dbReference type="OrthoDB" id="5335276at2759"/>
<dbReference type="EMBL" id="SAEB01000009">
    <property type="protein sequence ID" value="RVD82170.1"/>
    <property type="molecule type" value="Genomic_DNA"/>
</dbReference>
<protein>
    <submittedName>
        <fullName evidence="2">Uncharacterized protein</fullName>
    </submittedName>
</protein>
<comment type="caution">
    <text evidence="2">The sequence shown here is derived from an EMBL/GenBank/DDBJ whole genome shotgun (WGS) entry which is preliminary data.</text>
</comment>
<evidence type="ECO:0000313" key="2">
    <source>
        <dbReference type="EMBL" id="RVD82170.1"/>
    </source>
</evidence>
<feature type="region of interest" description="Disordered" evidence="1">
    <location>
        <begin position="1"/>
        <end position="48"/>
    </location>
</feature>
<dbReference type="VEuPathDB" id="FungiDB:DFL_006604"/>
<keyword evidence="3" id="KW-1185">Reference proteome</keyword>
<name>A0A436ZT96_ARTFL</name>
<feature type="region of interest" description="Disordered" evidence="1">
    <location>
        <begin position="506"/>
        <end position="587"/>
    </location>
</feature>
<evidence type="ECO:0000313" key="3">
    <source>
        <dbReference type="Proteomes" id="UP000283090"/>
    </source>
</evidence>
<sequence length="587" mass="66172">MSRFPDALEDVVWGGSTPSRGRQPTPFPGGPSTPNRRRNSAPAFSPPSHGNTLHVYPFDSAQAVVVNNLSEIQAAGVLIHVDFFNDTNAFVLRIVVPTRQFEGSPPLTRGVLSENLELGRLTLLVTDGNLREGSGYFSVRSRPEMVALERRLARVEVPEVMVVGVVNLSEPILLADARLERGVVAFSSLDRVGQRAVRRWCERYGSRRPNRRSDNIEVPQTAPLARSRETNGLLREIGVLRRSAQGNAIIEWILTREIRRFRAYIEGHPLYDQATNLLQRFQQLFNEAATETTTHNNIRASSNQEVVGSRVWVRFDIDGVVERQTHTFTRNRARARNDAATIGVFDPHQDVRNRLTRIDWQLAQELFFRAFPALTVTTINRTDSSGQMTTVTTINNAQTPASRTAGHLAQFGLSSPPSPAPDATLSPTQVSFFADTDCRSSQTPSEYAAYHARHASVTRQWAEATRASCHEEREASPGLSHYDDQNRVVFEKFGVSDDERGELKRRLTAASYRSPQQRESESKRVRRFPTPEPYDADRRVLEEIRLPEQDEEDERGEELEFSEDEESEEEGEDGMDLNDGEDRMFGE</sequence>
<feature type="compositionally biased region" description="Acidic residues" evidence="1">
    <location>
        <begin position="549"/>
        <end position="579"/>
    </location>
</feature>
<feature type="compositionally biased region" description="Basic and acidic residues" evidence="1">
    <location>
        <begin position="535"/>
        <end position="548"/>
    </location>
</feature>
<dbReference type="GeneID" id="93588915"/>
<dbReference type="Proteomes" id="UP000283090">
    <property type="component" value="Unassembled WGS sequence"/>
</dbReference>
<dbReference type="RefSeq" id="XP_067487714.1">
    <property type="nucleotide sequence ID" value="XM_067636059.1"/>
</dbReference>